<protein>
    <submittedName>
        <fullName evidence="1">Uncharacterized protein</fullName>
    </submittedName>
</protein>
<dbReference type="RefSeq" id="WP_012056473.1">
    <property type="nucleotide sequence ID" value="NZ_CP007389.1"/>
</dbReference>
<proteinExistence type="predicted"/>
<name>A0ABM6GCR4_9BACT</name>
<accession>A0ABM6GCR4</accession>
<gene>
    <name evidence="1" type="ORF">BW47_01305</name>
</gene>
<organism evidence="1 2">
    <name type="scientific">Thermosipho melanesiensis</name>
    <dbReference type="NCBI Taxonomy" id="46541"/>
    <lineage>
        <taxon>Bacteria</taxon>
        <taxon>Thermotogati</taxon>
        <taxon>Thermotogota</taxon>
        <taxon>Thermotogae</taxon>
        <taxon>Thermotogales</taxon>
        <taxon>Fervidobacteriaceae</taxon>
        <taxon>Thermosipho</taxon>
    </lineage>
</organism>
<evidence type="ECO:0000313" key="2">
    <source>
        <dbReference type="Proteomes" id="UP000185490"/>
    </source>
</evidence>
<evidence type="ECO:0000313" key="1">
    <source>
        <dbReference type="EMBL" id="APT73309.1"/>
    </source>
</evidence>
<keyword evidence="2" id="KW-1185">Reference proteome</keyword>
<dbReference type="Proteomes" id="UP000185490">
    <property type="component" value="Chromosome"/>
</dbReference>
<reference evidence="1 2" key="1">
    <citation type="submission" date="2014-02" db="EMBL/GenBank/DDBJ databases">
        <title>Diversity of Thermotogales isolates from hydrothermal vents.</title>
        <authorList>
            <person name="Haverkamp T.H.A."/>
            <person name="Lossouarn J."/>
            <person name="Geslin C."/>
            <person name="Nesbo C.L."/>
        </authorList>
    </citation>
    <scope>NUCLEOTIDE SEQUENCE [LARGE SCALE GENOMIC DNA]</scope>
    <source>
        <strain evidence="1 2">431</strain>
    </source>
</reference>
<dbReference type="EMBL" id="CP007389">
    <property type="protein sequence ID" value="APT73309.1"/>
    <property type="molecule type" value="Genomic_DNA"/>
</dbReference>
<sequence length="199" mass="22784">MKKLLVIFIVLFSIFTFAEIYSIKIGDTLLGTSVLFENNNIFTTKTEIDYGVLYTIDSTTVFNENLFENYTVSFTVDGSYTGQIVGNYDGKVANFVFETLQSSYTYSLNSRDLIILDNNFVLSHLKRLLEFPAPYFKVVVPQLLFNPSKTGYAVGEATLKKKGDTFELVFRNERIRIKYKEGKILEIEYPGYVTVELID</sequence>